<reference evidence="2" key="1">
    <citation type="submission" date="2018-03" db="EMBL/GenBank/DDBJ databases">
        <authorList>
            <person name="Rodrigo-Torres L."/>
            <person name="Arahal R. D."/>
            <person name="Lucena T."/>
        </authorList>
    </citation>
    <scope>NUCLEOTIDE SEQUENCE [LARGE SCALE GENOMIC DNA]</scope>
    <source>
        <strain evidence="2">CECT 8871</strain>
    </source>
</reference>
<dbReference type="AlphaFoldDB" id="A0A2R8AYQ4"/>
<name>A0A2R8AYQ4_9RHOB</name>
<keyword evidence="2" id="KW-1185">Reference proteome</keyword>
<proteinExistence type="predicted"/>
<sequence length="31" mass="3621">MTPKQIRRLMRLHGLTHTQARVYAALIWGAM</sequence>
<evidence type="ECO:0000313" key="1">
    <source>
        <dbReference type="EMBL" id="SPF81138.1"/>
    </source>
</evidence>
<gene>
    <name evidence="1" type="ORF">PRI8871_02958</name>
</gene>
<dbReference type="Proteomes" id="UP000244904">
    <property type="component" value="Unassembled WGS sequence"/>
</dbReference>
<protein>
    <submittedName>
        <fullName evidence="1">Uncharacterized protein</fullName>
    </submittedName>
</protein>
<organism evidence="1 2">
    <name type="scientific">Pseudoprimorskyibacter insulae</name>
    <dbReference type="NCBI Taxonomy" id="1695997"/>
    <lineage>
        <taxon>Bacteria</taxon>
        <taxon>Pseudomonadati</taxon>
        <taxon>Pseudomonadota</taxon>
        <taxon>Alphaproteobacteria</taxon>
        <taxon>Rhodobacterales</taxon>
        <taxon>Paracoccaceae</taxon>
        <taxon>Pseudoprimorskyibacter</taxon>
    </lineage>
</organism>
<accession>A0A2R8AYQ4</accession>
<evidence type="ECO:0000313" key="2">
    <source>
        <dbReference type="Proteomes" id="UP000244904"/>
    </source>
</evidence>
<dbReference type="EMBL" id="OMOJ01000007">
    <property type="protein sequence ID" value="SPF81138.1"/>
    <property type="molecule type" value="Genomic_DNA"/>
</dbReference>